<dbReference type="InterPro" id="IPR001320">
    <property type="entry name" value="Iontro_rcpt_C"/>
</dbReference>
<dbReference type="STRING" id="1873176.BFN67_14395"/>
<keyword evidence="6" id="KW-1185">Reference proteome</keyword>
<dbReference type="AlphaFoldDB" id="A0A1V8RT84"/>
<dbReference type="GO" id="GO:0016020">
    <property type="term" value="C:membrane"/>
    <property type="evidence" value="ECO:0007669"/>
    <property type="project" value="InterPro"/>
</dbReference>
<dbReference type="RefSeq" id="WP_080918835.1">
    <property type="nucleotide sequence ID" value="NZ_MDET01000008.1"/>
</dbReference>
<feature type="domain" description="Solute-binding protein family 3/N-terminal" evidence="3">
    <location>
        <begin position="26"/>
        <end position="256"/>
    </location>
</feature>
<dbReference type="Pfam" id="PF00497">
    <property type="entry name" value="SBP_bac_3"/>
    <property type="match status" value="1"/>
</dbReference>
<evidence type="ECO:0000259" key="4">
    <source>
        <dbReference type="SMART" id="SM00079"/>
    </source>
</evidence>
<gene>
    <name evidence="5" type="ORF">BFN67_14395</name>
</gene>
<proteinExistence type="predicted"/>
<feature type="chain" id="PRO_5012280261" evidence="2">
    <location>
        <begin position="25"/>
        <end position="265"/>
    </location>
</feature>
<comment type="caution">
    <text evidence="5">The sequence shown here is derived from an EMBL/GenBank/DDBJ whole genome shotgun (WGS) entry which is preliminary data.</text>
</comment>
<dbReference type="Gene3D" id="3.40.190.10">
    <property type="entry name" value="Periplasmic binding protein-like II"/>
    <property type="match status" value="2"/>
</dbReference>
<reference evidence="5 6" key="1">
    <citation type="journal article" date="2016" name="Int. J. Syst. Evol. Microbiol.">
        <title>Pseudaminobacter manganicus sp. nov., isolated from sludge of a manganese mine.</title>
        <authorList>
            <person name="Li J."/>
            <person name="Huang J."/>
            <person name="Liao S."/>
            <person name="Wang G."/>
        </authorList>
    </citation>
    <scope>NUCLEOTIDE SEQUENCE [LARGE SCALE GENOMIC DNA]</scope>
    <source>
        <strain evidence="5 6">JH-7</strain>
    </source>
</reference>
<evidence type="ECO:0000256" key="2">
    <source>
        <dbReference type="SAM" id="SignalP"/>
    </source>
</evidence>
<dbReference type="SMART" id="SM00079">
    <property type="entry name" value="PBPe"/>
    <property type="match status" value="1"/>
</dbReference>
<dbReference type="EMBL" id="MDET01000008">
    <property type="protein sequence ID" value="OQM76324.1"/>
    <property type="molecule type" value="Genomic_DNA"/>
</dbReference>
<dbReference type="Proteomes" id="UP000191905">
    <property type="component" value="Unassembled WGS sequence"/>
</dbReference>
<dbReference type="SMART" id="SM00062">
    <property type="entry name" value="PBPb"/>
    <property type="match status" value="1"/>
</dbReference>
<name>A0A1V8RT84_9HYPH</name>
<dbReference type="InterPro" id="IPR001638">
    <property type="entry name" value="Solute-binding_3/MltF_N"/>
</dbReference>
<accession>A0A1V8RT84</accession>
<sequence length="265" mass="28418">MKVLMKAFAAALVLGAASMGSAQAETVKIGVAPEPYPPFVSPDASGEWGGWEIDFIHAVCAEAKLDCPISYIAWDGLIPALTGKKIDAIINSLSITAERKKAIDFSDKYYNTPTAIMGPKDEDFPATPEGLKDKILGVQVSTVHAAYAKKHFADSVSQIKEYSTQDEANQDLAAGRVDAVQADQIALDAFLKSDQGKDCCKIMGTVAPDLEVLGPGVGIGLRKGDDKLKAKFNAAIKAMRADGTYQKITEKYFDFDVYGDDVQSN</sequence>
<dbReference type="PANTHER" id="PTHR35936:SF17">
    <property type="entry name" value="ARGININE-BINDING EXTRACELLULAR PROTEIN ARTP"/>
    <property type="match status" value="1"/>
</dbReference>
<dbReference type="GO" id="GO:0015276">
    <property type="term" value="F:ligand-gated monoatomic ion channel activity"/>
    <property type="evidence" value="ECO:0007669"/>
    <property type="project" value="InterPro"/>
</dbReference>
<dbReference type="PANTHER" id="PTHR35936">
    <property type="entry name" value="MEMBRANE-BOUND LYTIC MUREIN TRANSGLYCOSYLASE F"/>
    <property type="match status" value="1"/>
</dbReference>
<organism evidence="5 6">
    <name type="scientific">Manganibacter manganicus</name>
    <dbReference type="NCBI Taxonomy" id="1873176"/>
    <lineage>
        <taxon>Bacteria</taxon>
        <taxon>Pseudomonadati</taxon>
        <taxon>Pseudomonadota</taxon>
        <taxon>Alphaproteobacteria</taxon>
        <taxon>Hyphomicrobiales</taxon>
        <taxon>Phyllobacteriaceae</taxon>
        <taxon>Manganibacter</taxon>
    </lineage>
</organism>
<evidence type="ECO:0000256" key="1">
    <source>
        <dbReference type="ARBA" id="ARBA00022729"/>
    </source>
</evidence>
<dbReference type="SUPFAM" id="SSF53850">
    <property type="entry name" value="Periplasmic binding protein-like II"/>
    <property type="match status" value="1"/>
</dbReference>
<evidence type="ECO:0000313" key="6">
    <source>
        <dbReference type="Proteomes" id="UP000191905"/>
    </source>
</evidence>
<feature type="domain" description="Ionotropic glutamate receptor C-terminal" evidence="4">
    <location>
        <begin position="26"/>
        <end position="255"/>
    </location>
</feature>
<keyword evidence="1 2" id="KW-0732">Signal</keyword>
<feature type="signal peptide" evidence="2">
    <location>
        <begin position="1"/>
        <end position="24"/>
    </location>
</feature>
<evidence type="ECO:0000313" key="5">
    <source>
        <dbReference type="EMBL" id="OQM76324.1"/>
    </source>
</evidence>
<dbReference type="OrthoDB" id="9807134at2"/>
<protein>
    <submittedName>
        <fullName evidence="5">Amino acid ABC transporter</fullName>
    </submittedName>
</protein>
<evidence type="ECO:0000259" key="3">
    <source>
        <dbReference type="SMART" id="SM00062"/>
    </source>
</evidence>